<sequence length="342" mass="39221">MGESHAVDLDHVLAADLPLAVSNFNDVKTIVIQVNQMVRNLIDRIKNKELPTAQGMSFLDVKNQLLLKYLLNLNCVLLKKVSGESIKGSNSIERLVEIRTMLERMRPVEHKLRYQIEKLLKIATTGKFESNDPLQFKANPDNLISKVGNDDSSEDEEKEKKSGVYVPPKLVPMKYDGDETADQRSSKITEKIRRHALSSSALQGLKEEFMDTPLEVVESTANASKMSVARERQERQEYEETYFTRLPFTRQERHSSRQQYSSKALASELSGMGTLPEKKRKSQGGKKKDVESKIAELKTLLKETEDNLTRFEEDFNIRSGQKSIQRNKPWKPLWLRRIGVNW</sequence>
<accession>A0A4Y7NAT7</accession>
<evidence type="ECO:0000256" key="2">
    <source>
        <dbReference type="SAM" id="MobiDB-lite"/>
    </source>
</evidence>
<evidence type="ECO:0000313" key="3">
    <source>
        <dbReference type="EMBL" id="SVE90258.1"/>
    </source>
</evidence>
<dbReference type="PANTHER" id="PTHR13237">
    <property type="entry name" value="SOMETHING ABOUT SILENCING PROTEIN 10-RELATED"/>
    <property type="match status" value="1"/>
</dbReference>
<protein>
    <submittedName>
        <fullName evidence="3">EOG090X0IJO</fullName>
    </submittedName>
</protein>
<dbReference type="InterPro" id="IPR007146">
    <property type="entry name" value="Sas10/Utp3/C1D"/>
</dbReference>
<comment type="similarity">
    <text evidence="1">Belongs to the SAS10 family.</text>
</comment>
<dbReference type="AlphaFoldDB" id="A0A4Y7NAT7"/>
<feature type="region of interest" description="Disordered" evidence="2">
    <location>
        <begin position="249"/>
        <end position="292"/>
    </location>
</feature>
<dbReference type="EMBL" id="LR021893">
    <property type="protein sequence ID" value="SVE91512.1"/>
    <property type="molecule type" value="mRNA"/>
</dbReference>
<gene>
    <name evidence="3" type="primary">EOG090X0IJO</name>
</gene>
<evidence type="ECO:0000313" key="4">
    <source>
        <dbReference type="EMBL" id="SVE91512.1"/>
    </source>
</evidence>
<dbReference type="PANTHER" id="PTHR13237:SF9">
    <property type="entry name" value="NEUROGUIDIN"/>
    <property type="match status" value="1"/>
</dbReference>
<proteinExistence type="evidence at transcript level"/>
<dbReference type="GO" id="GO:0032040">
    <property type="term" value="C:small-subunit processome"/>
    <property type="evidence" value="ECO:0007669"/>
    <property type="project" value="TreeGrafter"/>
</dbReference>
<reference evidence="3" key="1">
    <citation type="submission" date="2018-08" db="EMBL/GenBank/DDBJ databases">
        <authorList>
            <person name="Cornetti L."/>
        </authorList>
    </citation>
    <scope>NUCLEOTIDE SEQUENCE</scope>
    <source>
        <strain evidence="4">RU-SZB3</strain>
        <strain evidence="3">RU-TY6-1</strain>
    </source>
</reference>
<organism evidence="3">
    <name type="scientific">Daphnia sinensis</name>
    <dbReference type="NCBI Taxonomy" id="1820382"/>
    <lineage>
        <taxon>Eukaryota</taxon>
        <taxon>Metazoa</taxon>
        <taxon>Ecdysozoa</taxon>
        <taxon>Arthropoda</taxon>
        <taxon>Crustacea</taxon>
        <taxon>Branchiopoda</taxon>
        <taxon>Diplostraca</taxon>
        <taxon>Cladocera</taxon>
        <taxon>Anomopoda</taxon>
        <taxon>Daphniidae</taxon>
        <taxon>Daphnia</taxon>
        <taxon>Daphnia similis group</taxon>
    </lineage>
</organism>
<dbReference type="EMBL" id="LR020639">
    <property type="protein sequence ID" value="SVE90258.1"/>
    <property type="molecule type" value="mRNA"/>
</dbReference>
<dbReference type="Pfam" id="PF04000">
    <property type="entry name" value="Sas10_Utp3"/>
    <property type="match status" value="1"/>
</dbReference>
<evidence type="ECO:0000256" key="1">
    <source>
        <dbReference type="ARBA" id="ARBA00010979"/>
    </source>
</evidence>
<feature type="region of interest" description="Disordered" evidence="2">
    <location>
        <begin position="131"/>
        <end position="163"/>
    </location>
</feature>
<dbReference type="GO" id="GO:0000462">
    <property type="term" value="P:maturation of SSU-rRNA from tricistronic rRNA transcript (SSU-rRNA, 5.8S rRNA, LSU-rRNA)"/>
    <property type="evidence" value="ECO:0007669"/>
    <property type="project" value="TreeGrafter"/>
</dbReference>
<name>A0A4Y7NAT7_9CRUS</name>